<gene>
    <name evidence="1" type="ORF">V6N12_071572</name>
</gene>
<keyword evidence="2" id="KW-1185">Reference proteome</keyword>
<accession>A0ABR2FK65</accession>
<dbReference type="EMBL" id="JBBPBM010000006">
    <property type="protein sequence ID" value="KAK8581344.1"/>
    <property type="molecule type" value="Genomic_DNA"/>
</dbReference>
<comment type="caution">
    <text evidence="1">The sequence shown here is derived from an EMBL/GenBank/DDBJ whole genome shotgun (WGS) entry which is preliminary data.</text>
</comment>
<organism evidence="1 2">
    <name type="scientific">Hibiscus sabdariffa</name>
    <name type="common">roselle</name>
    <dbReference type="NCBI Taxonomy" id="183260"/>
    <lineage>
        <taxon>Eukaryota</taxon>
        <taxon>Viridiplantae</taxon>
        <taxon>Streptophyta</taxon>
        <taxon>Embryophyta</taxon>
        <taxon>Tracheophyta</taxon>
        <taxon>Spermatophyta</taxon>
        <taxon>Magnoliopsida</taxon>
        <taxon>eudicotyledons</taxon>
        <taxon>Gunneridae</taxon>
        <taxon>Pentapetalae</taxon>
        <taxon>rosids</taxon>
        <taxon>malvids</taxon>
        <taxon>Malvales</taxon>
        <taxon>Malvaceae</taxon>
        <taxon>Malvoideae</taxon>
        <taxon>Hibiscus</taxon>
    </lineage>
</organism>
<evidence type="ECO:0000313" key="1">
    <source>
        <dbReference type="EMBL" id="KAK8581344.1"/>
    </source>
</evidence>
<evidence type="ECO:0000313" key="2">
    <source>
        <dbReference type="Proteomes" id="UP001472677"/>
    </source>
</evidence>
<protein>
    <submittedName>
        <fullName evidence="1">Uncharacterized protein</fullName>
    </submittedName>
</protein>
<name>A0ABR2FK65_9ROSI</name>
<reference evidence="1 2" key="1">
    <citation type="journal article" date="2024" name="G3 (Bethesda)">
        <title>Genome assembly of Hibiscus sabdariffa L. provides insights into metabolisms of medicinal natural products.</title>
        <authorList>
            <person name="Kim T."/>
        </authorList>
    </citation>
    <scope>NUCLEOTIDE SEQUENCE [LARGE SCALE GENOMIC DNA]</scope>
    <source>
        <strain evidence="1">TK-2024</strain>
        <tissue evidence="1">Old leaves</tissue>
    </source>
</reference>
<sequence length="144" mass="16492">MFLNSRAGYDSTAGEWDECPLNVNAERLELGSVVMPYITSPSPVSQPELTTLVNVPYNHLLDQELLIAHCLVLQWHGIHAWCWTGPAGPFPVSRIQVKRAADCSLRHQEKRVLTPLIPCMMMTLTTSWLNILNQWKFTWLSNFW</sequence>
<proteinExistence type="predicted"/>
<dbReference type="Proteomes" id="UP001472677">
    <property type="component" value="Unassembled WGS sequence"/>
</dbReference>